<evidence type="ECO:0008006" key="4">
    <source>
        <dbReference type="Google" id="ProtNLM"/>
    </source>
</evidence>
<feature type="region of interest" description="Disordered" evidence="1">
    <location>
        <begin position="41"/>
        <end position="163"/>
    </location>
</feature>
<protein>
    <recommendedName>
        <fullName evidence="4">C2H2-type domain-containing protein</fullName>
    </recommendedName>
</protein>
<name>A0ABQ8UBQ6_9EUKA</name>
<feature type="region of interest" description="Disordered" evidence="1">
    <location>
        <begin position="478"/>
        <end position="498"/>
    </location>
</feature>
<feature type="compositionally biased region" description="Acidic residues" evidence="1">
    <location>
        <begin position="97"/>
        <end position="130"/>
    </location>
</feature>
<dbReference type="EMBL" id="JAPMOS010000063">
    <property type="protein sequence ID" value="KAJ4456716.1"/>
    <property type="molecule type" value="Genomic_DNA"/>
</dbReference>
<dbReference type="Proteomes" id="UP001141327">
    <property type="component" value="Unassembled WGS sequence"/>
</dbReference>
<feature type="region of interest" description="Disordered" evidence="1">
    <location>
        <begin position="571"/>
        <end position="594"/>
    </location>
</feature>
<evidence type="ECO:0000313" key="2">
    <source>
        <dbReference type="EMBL" id="KAJ4456716.1"/>
    </source>
</evidence>
<comment type="caution">
    <text evidence="2">The sequence shown here is derived from an EMBL/GenBank/DDBJ whole genome shotgun (WGS) entry which is preliminary data.</text>
</comment>
<evidence type="ECO:0000256" key="1">
    <source>
        <dbReference type="SAM" id="MobiDB-lite"/>
    </source>
</evidence>
<sequence length="1010" mass="112346">MEEKFVCNRCGKQFAHSALHAHERAHKHCRGIKLSKGTVEWKNRPCPGDTTPNRIVPSPPSLESAGKPTATAPPPTLPAETDQTDIDQKEAAAAEDAAAEDAAAEDAAAEDAAAEDAEAEGAESDADQSESDGKSMLGSASEDEATPGEPSVPVQEAQSELEAQQAVREAAWAKIKPRVEAIQDPAYGYWVNAETHLVLKTLCGPRGRSQYTEAQKHTIHKVIKFIQNGNKIPSWATFEKIADLWAAPLAPRPIAPGSMALLRPDTVLLKVEDHIQAAIHDTKKRPYILNTIPMMAPTMYSTNYGYLAQAPQYSPPRCMEFAMGEVVEINNAPQEPAFFHDFLEAEKNVLKVGPGRYILPKDIGRTFGVIRRFFAVGEPQPVVNPSLKLLAVRFVPVTRPTHSSTETLEWLKPSGAVTFNPQRKSADNLVPVRPADLPCYARLDADAKQRAVGCPDVIVPFTIFLDETRKHDGHKTGGLQTSLLHGPSIPSKDQRHSPSANYMMGVTDKEDAMAFARRLVHVCARVNPFTLVLEGRQIKVQPVLFGWKGDGHALPMGIPLMATRSKKETKMLGEAAKETDQAKRPRLEPDLPEPVPEPARALDIFLTKEQTIPGVEIQPMKTNSEMRASATAAARDGEARQGVLPSAVDNPLLMAVCDLSFLLSGDPLHLFKMGLFKKLMAQTKEELTPLEFARLEAAWLDARAWKGYPHGRPDCLAHCGSFDGKDYVSVLKQMPIMMEQWTRAAAFYERVLQPITWAELSDPKSALYQSLEALFRVLVVDSAFRKSAKLHNLRRHFLQDMMLRGSIQEFDCEAEEHMHAGIREDYRHTRKQTASAGIAKREQIRQALQWAPAGLAETLSRFPHLAVLYGATEVKHRQLGSVWRKKTEVENADQKLELIAVQARGQVRGSWQQGVMGSDHHYIMLDDPMMMALFDGSVFYLRLIDVLLPSSATTDRKPWLVMTQARMQHDCVHAHCRFVRKEGNCFEKQHSRVNLWILQPRRLSPGDFTQ</sequence>
<proteinExistence type="predicted"/>
<feature type="compositionally biased region" description="Basic and acidic residues" evidence="1">
    <location>
        <begin position="571"/>
        <end position="589"/>
    </location>
</feature>
<organism evidence="2 3">
    <name type="scientific">Paratrimastix pyriformis</name>
    <dbReference type="NCBI Taxonomy" id="342808"/>
    <lineage>
        <taxon>Eukaryota</taxon>
        <taxon>Metamonada</taxon>
        <taxon>Preaxostyla</taxon>
        <taxon>Paratrimastigidae</taxon>
        <taxon>Paratrimastix</taxon>
    </lineage>
</organism>
<accession>A0ABQ8UBQ6</accession>
<evidence type="ECO:0000313" key="3">
    <source>
        <dbReference type="Proteomes" id="UP001141327"/>
    </source>
</evidence>
<gene>
    <name evidence="2" type="ORF">PAPYR_8025</name>
</gene>
<keyword evidence="3" id="KW-1185">Reference proteome</keyword>
<reference evidence="2" key="1">
    <citation type="journal article" date="2022" name="bioRxiv">
        <title>Genomics of Preaxostyla Flagellates Illuminates Evolutionary Transitions and the Path Towards Mitochondrial Loss.</title>
        <authorList>
            <person name="Novak L.V.F."/>
            <person name="Treitli S.C."/>
            <person name="Pyrih J."/>
            <person name="Halakuc P."/>
            <person name="Pipaliya S.V."/>
            <person name="Vacek V."/>
            <person name="Brzon O."/>
            <person name="Soukal P."/>
            <person name="Eme L."/>
            <person name="Dacks J.B."/>
            <person name="Karnkowska A."/>
            <person name="Elias M."/>
            <person name="Hampl V."/>
        </authorList>
    </citation>
    <scope>NUCLEOTIDE SEQUENCE</scope>
    <source>
        <strain evidence="2">RCP-MX</strain>
    </source>
</reference>